<organism evidence="2 3">
    <name type="scientific">Saguinus oedipus</name>
    <name type="common">Cotton-top tamarin</name>
    <name type="synonym">Oedipomidas oedipus</name>
    <dbReference type="NCBI Taxonomy" id="9490"/>
    <lineage>
        <taxon>Eukaryota</taxon>
        <taxon>Metazoa</taxon>
        <taxon>Chordata</taxon>
        <taxon>Craniata</taxon>
        <taxon>Vertebrata</taxon>
        <taxon>Euteleostomi</taxon>
        <taxon>Mammalia</taxon>
        <taxon>Eutheria</taxon>
        <taxon>Euarchontoglires</taxon>
        <taxon>Primates</taxon>
        <taxon>Haplorrhini</taxon>
        <taxon>Platyrrhini</taxon>
        <taxon>Cebidae</taxon>
        <taxon>Callitrichinae</taxon>
        <taxon>Saguinus</taxon>
    </lineage>
</organism>
<keyword evidence="3" id="KW-1185">Reference proteome</keyword>
<feature type="region of interest" description="Disordered" evidence="1">
    <location>
        <begin position="1"/>
        <end position="35"/>
    </location>
</feature>
<name>A0ABQ9UMZ2_SAGOE</name>
<sequence>MADRSDSGKKVATSRNARTPEINNHPQKSSAGIRMDHGNIQPLTEAMNHVQSTHSPAVNPERKENILQQKMKARGATREASPRQAVAVTQGDDLRGEAWV</sequence>
<feature type="region of interest" description="Disordered" evidence="1">
    <location>
        <begin position="70"/>
        <end position="100"/>
    </location>
</feature>
<dbReference type="Proteomes" id="UP001266305">
    <property type="component" value="Unassembled WGS sequence"/>
</dbReference>
<proteinExistence type="predicted"/>
<comment type="caution">
    <text evidence="2">The sequence shown here is derived from an EMBL/GenBank/DDBJ whole genome shotgun (WGS) entry which is preliminary data.</text>
</comment>
<feature type="compositionally biased region" description="Polar residues" evidence="1">
    <location>
        <begin position="13"/>
        <end position="30"/>
    </location>
</feature>
<reference evidence="2 3" key="1">
    <citation type="submission" date="2023-05" db="EMBL/GenBank/DDBJ databases">
        <title>B98-5 Cell Line De Novo Hybrid Assembly: An Optical Mapping Approach.</title>
        <authorList>
            <person name="Kananen K."/>
            <person name="Auerbach J.A."/>
            <person name="Kautto E."/>
            <person name="Blachly J.S."/>
        </authorList>
    </citation>
    <scope>NUCLEOTIDE SEQUENCE [LARGE SCALE GENOMIC DNA]</scope>
    <source>
        <strain evidence="2">B95-8</strain>
        <tissue evidence="2">Cell line</tissue>
    </source>
</reference>
<accession>A0ABQ9UMZ2</accession>
<evidence type="ECO:0000313" key="2">
    <source>
        <dbReference type="EMBL" id="KAK2098418.1"/>
    </source>
</evidence>
<dbReference type="EMBL" id="JASSZA010000011">
    <property type="protein sequence ID" value="KAK2098418.1"/>
    <property type="molecule type" value="Genomic_DNA"/>
</dbReference>
<evidence type="ECO:0000313" key="3">
    <source>
        <dbReference type="Proteomes" id="UP001266305"/>
    </source>
</evidence>
<evidence type="ECO:0000256" key="1">
    <source>
        <dbReference type="SAM" id="MobiDB-lite"/>
    </source>
</evidence>
<gene>
    <name evidence="2" type="ORF">P7K49_023869</name>
</gene>
<protein>
    <submittedName>
        <fullName evidence="2">Uncharacterized protein</fullName>
    </submittedName>
</protein>